<dbReference type="InterPro" id="IPR011057">
    <property type="entry name" value="Mss4-like_sf"/>
</dbReference>
<keyword evidence="4" id="KW-0456">Lyase</keyword>
<dbReference type="GO" id="GO:0016846">
    <property type="term" value="F:carbon-sulfur lyase activity"/>
    <property type="evidence" value="ECO:0007669"/>
    <property type="project" value="InterPro"/>
</dbReference>
<evidence type="ECO:0000313" key="8">
    <source>
        <dbReference type="Proteomes" id="UP001303115"/>
    </source>
</evidence>
<keyword evidence="8" id="KW-1185">Reference proteome</keyword>
<dbReference type="SUPFAM" id="SSF51316">
    <property type="entry name" value="Mss4-like"/>
    <property type="match status" value="2"/>
</dbReference>
<comment type="similarity">
    <text evidence="1">Belongs to the Gfa family.</text>
</comment>
<evidence type="ECO:0000259" key="6">
    <source>
        <dbReference type="PROSITE" id="PS51891"/>
    </source>
</evidence>
<dbReference type="PROSITE" id="PS51891">
    <property type="entry name" value="CENP_V_GFA"/>
    <property type="match status" value="1"/>
</dbReference>
<feature type="domain" description="CENP-V/GFA" evidence="6">
    <location>
        <begin position="18"/>
        <end position="156"/>
    </location>
</feature>
<dbReference type="GO" id="GO:0046872">
    <property type="term" value="F:metal ion binding"/>
    <property type="evidence" value="ECO:0007669"/>
    <property type="project" value="UniProtKB-KW"/>
</dbReference>
<dbReference type="Proteomes" id="UP001303115">
    <property type="component" value="Unassembled WGS sequence"/>
</dbReference>
<dbReference type="Pfam" id="PF04828">
    <property type="entry name" value="GFA"/>
    <property type="match status" value="2"/>
</dbReference>
<sequence length="402" mass="43882">MAADLHLPHQRAAANQTLTAQCHCKAVHFTVTVPTSALPLPVHLCHCSICRYTHGTLCSFHAPLPKGVEPEFVPPSSIASSLTGYIHSAQAASERFFCTTCGCHIGDRDLTLDPDTGKPEWRVATSIFSAHDEGTFQIRSHVFTDPAVEPNLATWLPSINSRAIHVWNPHPNDPHFPLASSPPPKPDLDDTNLLLSQCHCAGVRFTLPRPSESEASDPFLARYLRPSPTPSSFQKKEKDDTTTTLTGPATIKRIACVCVCSDCRLVSGAHAVPWTFAPLKRIQPPIPPGFEGFGTLRAYRSSEKVTRAFCGVCGATVFYALDVAERTPCEEKRVVDVAVGLLRDWEGRAAVEEWVTWRTGRLAGVRSGLEFDRGFAEGLGEGLASWGVKRHGESVTFNIPQD</sequence>
<feature type="region of interest" description="Disordered" evidence="5">
    <location>
        <begin position="225"/>
        <end position="244"/>
    </location>
</feature>
<dbReference type="AlphaFoldDB" id="A0AAN6SMK2"/>
<organism evidence="7 8">
    <name type="scientific">Parachaetomium inaequale</name>
    <dbReference type="NCBI Taxonomy" id="2588326"/>
    <lineage>
        <taxon>Eukaryota</taxon>
        <taxon>Fungi</taxon>
        <taxon>Dikarya</taxon>
        <taxon>Ascomycota</taxon>
        <taxon>Pezizomycotina</taxon>
        <taxon>Sordariomycetes</taxon>
        <taxon>Sordariomycetidae</taxon>
        <taxon>Sordariales</taxon>
        <taxon>Chaetomiaceae</taxon>
        <taxon>Parachaetomium</taxon>
    </lineage>
</organism>
<gene>
    <name evidence="7" type="ORF">C8A01DRAFT_40746</name>
</gene>
<proteinExistence type="inferred from homology"/>
<evidence type="ECO:0000256" key="5">
    <source>
        <dbReference type="SAM" id="MobiDB-lite"/>
    </source>
</evidence>
<evidence type="ECO:0000256" key="3">
    <source>
        <dbReference type="ARBA" id="ARBA00022833"/>
    </source>
</evidence>
<accession>A0AAN6SMK2</accession>
<evidence type="ECO:0000256" key="4">
    <source>
        <dbReference type="ARBA" id="ARBA00023239"/>
    </source>
</evidence>
<dbReference type="InterPro" id="IPR006913">
    <property type="entry name" value="CENP-V/GFA"/>
</dbReference>
<dbReference type="PANTHER" id="PTHR33337">
    <property type="entry name" value="GFA DOMAIN-CONTAINING PROTEIN"/>
    <property type="match status" value="1"/>
</dbReference>
<evidence type="ECO:0000313" key="7">
    <source>
        <dbReference type="EMBL" id="KAK4032803.1"/>
    </source>
</evidence>
<evidence type="ECO:0000256" key="1">
    <source>
        <dbReference type="ARBA" id="ARBA00005495"/>
    </source>
</evidence>
<evidence type="ECO:0000256" key="2">
    <source>
        <dbReference type="ARBA" id="ARBA00022723"/>
    </source>
</evidence>
<dbReference type="PANTHER" id="PTHR33337:SF31">
    <property type="entry name" value="DUF636 DOMAIN PROTEIN (AFU_ORTHOLOGUE AFUA_2G12650)"/>
    <property type="match status" value="1"/>
</dbReference>
<comment type="caution">
    <text evidence="7">The sequence shown here is derived from an EMBL/GenBank/DDBJ whole genome shotgun (WGS) entry which is preliminary data.</text>
</comment>
<dbReference type="Gene3D" id="3.90.1590.10">
    <property type="entry name" value="glutathione-dependent formaldehyde- activating enzyme (gfa)"/>
    <property type="match status" value="2"/>
</dbReference>
<dbReference type="EMBL" id="MU854574">
    <property type="protein sequence ID" value="KAK4032803.1"/>
    <property type="molecule type" value="Genomic_DNA"/>
</dbReference>
<name>A0AAN6SMK2_9PEZI</name>
<protein>
    <recommendedName>
        <fullName evidence="6">CENP-V/GFA domain-containing protein</fullName>
    </recommendedName>
</protein>
<keyword evidence="3" id="KW-0862">Zinc</keyword>
<reference evidence="8" key="1">
    <citation type="journal article" date="2023" name="Mol. Phylogenet. Evol.">
        <title>Genome-scale phylogeny and comparative genomics of the fungal order Sordariales.</title>
        <authorList>
            <person name="Hensen N."/>
            <person name="Bonometti L."/>
            <person name="Westerberg I."/>
            <person name="Brannstrom I.O."/>
            <person name="Guillou S."/>
            <person name="Cros-Aarteil S."/>
            <person name="Calhoun S."/>
            <person name="Haridas S."/>
            <person name="Kuo A."/>
            <person name="Mondo S."/>
            <person name="Pangilinan J."/>
            <person name="Riley R."/>
            <person name="LaButti K."/>
            <person name="Andreopoulos B."/>
            <person name="Lipzen A."/>
            <person name="Chen C."/>
            <person name="Yan M."/>
            <person name="Daum C."/>
            <person name="Ng V."/>
            <person name="Clum A."/>
            <person name="Steindorff A."/>
            <person name="Ohm R.A."/>
            <person name="Martin F."/>
            <person name="Silar P."/>
            <person name="Natvig D.O."/>
            <person name="Lalanne C."/>
            <person name="Gautier V."/>
            <person name="Ament-Velasquez S.L."/>
            <person name="Kruys A."/>
            <person name="Hutchinson M.I."/>
            <person name="Powell A.J."/>
            <person name="Barry K."/>
            <person name="Miller A.N."/>
            <person name="Grigoriev I.V."/>
            <person name="Debuchy R."/>
            <person name="Gladieux P."/>
            <person name="Hiltunen Thoren M."/>
            <person name="Johannesson H."/>
        </authorList>
    </citation>
    <scope>NUCLEOTIDE SEQUENCE [LARGE SCALE GENOMIC DNA]</scope>
    <source>
        <strain evidence="8">CBS 284.82</strain>
    </source>
</reference>
<keyword evidence="2" id="KW-0479">Metal-binding</keyword>